<dbReference type="PIRSF" id="PIRSF035875">
    <property type="entry name" value="RNase_BN"/>
    <property type="match status" value="1"/>
</dbReference>
<gene>
    <name evidence="7" type="ORF">H4O18_12795</name>
</gene>
<dbReference type="PANTHER" id="PTHR30213:SF1">
    <property type="entry name" value="INNER MEMBRANE PROTEIN YHJD"/>
    <property type="match status" value="1"/>
</dbReference>
<evidence type="ECO:0000256" key="2">
    <source>
        <dbReference type="ARBA" id="ARBA00022475"/>
    </source>
</evidence>
<evidence type="ECO:0000256" key="6">
    <source>
        <dbReference type="SAM" id="Phobius"/>
    </source>
</evidence>
<feature type="transmembrane region" description="Helical" evidence="6">
    <location>
        <begin position="38"/>
        <end position="61"/>
    </location>
</feature>
<keyword evidence="3 6" id="KW-0812">Transmembrane</keyword>
<comment type="subcellular location">
    <subcellularLocation>
        <location evidence="1">Cell membrane</location>
        <topology evidence="1">Multi-pass membrane protein</topology>
    </subcellularLocation>
</comment>
<feature type="transmembrane region" description="Helical" evidence="6">
    <location>
        <begin position="100"/>
        <end position="121"/>
    </location>
</feature>
<evidence type="ECO:0000313" key="8">
    <source>
        <dbReference type="Proteomes" id="UP000618952"/>
    </source>
</evidence>
<keyword evidence="5 6" id="KW-0472">Membrane</keyword>
<keyword evidence="2" id="KW-1003">Cell membrane</keyword>
<accession>A0ABR7QPM8</accession>
<proteinExistence type="predicted"/>
<protein>
    <submittedName>
        <fullName evidence="7">YihY/virulence factor BrkB family protein</fullName>
    </submittedName>
</protein>
<sequence length="311" mass="34519">MTKERNSDKFKLQHLPSLVVDTFKAWNADDPFRLSAVVAYYAILSLPGLLVIIINLVGAIWGVEIVQGELTGEISRALGRDAAESIQIMMMETQNGNRSMMASILGFGTLIFGATGVFYHLQLSLNQIWQIKPDPDSNIVKMLIDRARSFAFILVIGFLLLVSFLVTAAISALNDYIRSVLPDVILYLAFVLDFLISLGIVTVLFALIFRFLPDTKIRWKTVWIGALITAILFVFGKFLLGLYFGEADPGSTYGAAGTVVLILLWVSYSCLILFFGAEFTWVYANRYGFGIKANPSNINKKITKKTLTSES</sequence>
<feature type="transmembrane region" description="Helical" evidence="6">
    <location>
        <begin position="221"/>
        <end position="244"/>
    </location>
</feature>
<evidence type="ECO:0000256" key="1">
    <source>
        <dbReference type="ARBA" id="ARBA00004651"/>
    </source>
</evidence>
<dbReference type="Pfam" id="PF03631">
    <property type="entry name" value="Virul_fac_BrkB"/>
    <property type="match status" value="1"/>
</dbReference>
<organism evidence="7 8">
    <name type="scientific">Arenibacter arenosicollis</name>
    <dbReference type="NCBI Taxonomy" id="2762274"/>
    <lineage>
        <taxon>Bacteria</taxon>
        <taxon>Pseudomonadati</taxon>
        <taxon>Bacteroidota</taxon>
        <taxon>Flavobacteriia</taxon>
        <taxon>Flavobacteriales</taxon>
        <taxon>Flavobacteriaceae</taxon>
        <taxon>Arenibacter</taxon>
    </lineage>
</organism>
<evidence type="ECO:0000313" key="7">
    <source>
        <dbReference type="EMBL" id="MBC8768872.1"/>
    </source>
</evidence>
<name>A0ABR7QPM8_9FLAO</name>
<feature type="transmembrane region" description="Helical" evidence="6">
    <location>
        <begin position="185"/>
        <end position="209"/>
    </location>
</feature>
<dbReference type="PANTHER" id="PTHR30213">
    <property type="entry name" value="INNER MEMBRANE PROTEIN YHJD"/>
    <property type="match status" value="1"/>
</dbReference>
<dbReference type="EMBL" id="JACLHY010000012">
    <property type="protein sequence ID" value="MBC8768872.1"/>
    <property type="molecule type" value="Genomic_DNA"/>
</dbReference>
<keyword evidence="8" id="KW-1185">Reference proteome</keyword>
<keyword evidence="4 6" id="KW-1133">Transmembrane helix</keyword>
<feature type="transmembrane region" description="Helical" evidence="6">
    <location>
        <begin position="256"/>
        <end position="277"/>
    </location>
</feature>
<evidence type="ECO:0000256" key="3">
    <source>
        <dbReference type="ARBA" id="ARBA00022692"/>
    </source>
</evidence>
<evidence type="ECO:0000256" key="4">
    <source>
        <dbReference type="ARBA" id="ARBA00022989"/>
    </source>
</evidence>
<reference evidence="7 8" key="1">
    <citation type="submission" date="2020-08" db="EMBL/GenBank/DDBJ databases">
        <title>Arenibacter gaetbuli sp. nov., isolated from a sand dune.</title>
        <authorList>
            <person name="Park S."/>
            <person name="Yoon J.-H."/>
        </authorList>
    </citation>
    <scope>NUCLEOTIDE SEQUENCE [LARGE SCALE GENOMIC DNA]</scope>
    <source>
        <strain evidence="7 8">BSSL-BM3</strain>
    </source>
</reference>
<dbReference type="InterPro" id="IPR017039">
    <property type="entry name" value="Virul_fac_BrkB"/>
</dbReference>
<dbReference type="Proteomes" id="UP000618952">
    <property type="component" value="Unassembled WGS sequence"/>
</dbReference>
<feature type="transmembrane region" description="Helical" evidence="6">
    <location>
        <begin position="150"/>
        <end position="173"/>
    </location>
</feature>
<dbReference type="RefSeq" id="WP_187585180.1">
    <property type="nucleotide sequence ID" value="NZ_JACLHY010000012.1"/>
</dbReference>
<comment type="caution">
    <text evidence="7">The sequence shown here is derived from an EMBL/GenBank/DDBJ whole genome shotgun (WGS) entry which is preliminary data.</text>
</comment>
<evidence type="ECO:0000256" key="5">
    <source>
        <dbReference type="ARBA" id="ARBA00023136"/>
    </source>
</evidence>